<dbReference type="RefSeq" id="WP_136780541.1">
    <property type="nucleotide sequence ID" value="NZ_SWCO01000001.1"/>
</dbReference>
<dbReference type="AlphaFoldDB" id="A0A4U0ZMX2"/>
<dbReference type="EMBL" id="SWCO01000001">
    <property type="protein sequence ID" value="TKB04709.1"/>
    <property type="molecule type" value="Genomic_DNA"/>
</dbReference>
<accession>A0A4U0ZMX2</accession>
<feature type="chain" id="PRO_5020520939" evidence="2">
    <location>
        <begin position="25"/>
        <end position="240"/>
    </location>
</feature>
<sequence length="240" mass="24788">MKRFNKSVYSIALAAVAISLTACSDNDNDPVEEIVEVEPVPVVSTYEVSVVNLTAGQPASPIAVALHGSDVALWSVGESSSDGLALLAESGDNTEFLANENLLVTASAEGPTPPGESVVVSISIEDNDMSAMTVASMLGNTNDAFTGFTGMDLSTLEVGDSVTHYTHAYDAGTEANTESAEDVPGPAAGGEGPSEGREAHDFVTLHPGVVTLEGGLSSSVLTNDQRFDNPVLKISVTRME</sequence>
<feature type="signal peptide" evidence="2">
    <location>
        <begin position="1"/>
        <end position="24"/>
    </location>
</feature>
<gene>
    <name evidence="3" type="ORF">E5672_01040</name>
</gene>
<evidence type="ECO:0000256" key="2">
    <source>
        <dbReference type="SAM" id="SignalP"/>
    </source>
</evidence>
<dbReference type="InterPro" id="IPR009465">
    <property type="entry name" value="Spondin_N"/>
</dbReference>
<organism evidence="3 4">
    <name type="scientific">Alteromonas portus</name>
    <dbReference type="NCBI Taxonomy" id="2565549"/>
    <lineage>
        <taxon>Bacteria</taxon>
        <taxon>Pseudomonadati</taxon>
        <taxon>Pseudomonadota</taxon>
        <taxon>Gammaproteobacteria</taxon>
        <taxon>Alteromonadales</taxon>
        <taxon>Alteromonadaceae</taxon>
        <taxon>Alteromonas/Salinimonas group</taxon>
        <taxon>Alteromonas</taxon>
    </lineage>
</organism>
<evidence type="ECO:0000313" key="3">
    <source>
        <dbReference type="EMBL" id="TKB04709.1"/>
    </source>
</evidence>
<dbReference type="InterPro" id="IPR038678">
    <property type="entry name" value="Spondin_N_sf"/>
</dbReference>
<evidence type="ECO:0000313" key="4">
    <source>
        <dbReference type="Proteomes" id="UP000305471"/>
    </source>
</evidence>
<keyword evidence="2" id="KW-0732">Signal</keyword>
<dbReference type="NCBIfam" id="NF038123">
    <property type="entry name" value="NF038123_dom"/>
    <property type="match status" value="1"/>
</dbReference>
<proteinExistence type="predicted"/>
<evidence type="ECO:0000256" key="1">
    <source>
        <dbReference type="SAM" id="MobiDB-lite"/>
    </source>
</evidence>
<comment type="caution">
    <text evidence="3">The sequence shown here is derived from an EMBL/GenBank/DDBJ whole genome shotgun (WGS) entry which is preliminary data.</text>
</comment>
<dbReference type="Gene3D" id="2.60.40.2130">
    <property type="entry name" value="F-spondin domain"/>
    <property type="match status" value="1"/>
</dbReference>
<reference evidence="3 4" key="1">
    <citation type="submission" date="2019-04" db="EMBL/GenBank/DDBJ databases">
        <title>Alteromonas portus sp. nov., an alginate lyase-excreting marine bacterium.</title>
        <authorList>
            <person name="Huang H."/>
            <person name="Mo K."/>
            <person name="Bao S."/>
        </authorList>
    </citation>
    <scope>NUCLEOTIDE SEQUENCE [LARGE SCALE GENOMIC DNA]</scope>
    <source>
        <strain evidence="3 4">HB161718</strain>
    </source>
</reference>
<protein>
    <submittedName>
        <fullName evidence="3">Uncharacterized protein</fullName>
    </submittedName>
</protein>
<dbReference type="OrthoDB" id="5188840at2"/>
<keyword evidence="4" id="KW-1185">Reference proteome</keyword>
<name>A0A4U0ZMX2_9ALTE</name>
<dbReference type="Proteomes" id="UP000305471">
    <property type="component" value="Unassembled WGS sequence"/>
</dbReference>
<dbReference type="PROSITE" id="PS51257">
    <property type="entry name" value="PROKAR_LIPOPROTEIN"/>
    <property type="match status" value="1"/>
</dbReference>
<feature type="region of interest" description="Disordered" evidence="1">
    <location>
        <begin position="174"/>
        <end position="199"/>
    </location>
</feature>